<sequence>MFSFFGTKESNELDSFRQEQLEKINSYRKQHGSKPLVLDKTLNAYAQEWSENLAKSGRLAHRPSNKYGENIAMASDPLHHDAAKMWYDEYPQYKFNQPDNNYGALHFSQVVWKACTKLGIGLAKCNDGTYIVVANFDPKGNILGQFKENVQDK</sequence>
<dbReference type="InterPro" id="IPR035940">
    <property type="entry name" value="CAP_sf"/>
</dbReference>
<dbReference type="AlphaFoldDB" id="A0A914EFD8"/>
<dbReference type="PANTHER" id="PTHR10334">
    <property type="entry name" value="CYSTEINE-RICH SECRETORY PROTEIN-RELATED"/>
    <property type="match status" value="1"/>
</dbReference>
<dbReference type="InterPro" id="IPR001283">
    <property type="entry name" value="CRISP-related"/>
</dbReference>
<proteinExistence type="predicted"/>
<name>A0A914EFD8_9BILA</name>
<dbReference type="InterPro" id="IPR014044">
    <property type="entry name" value="CAP_dom"/>
</dbReference>
<reference evidence="3" key="1">
    <citation type="submission" date="2022-11" db="UniProtKB">
        <authorList>
            <consortium name="WormBaseParasite"/>
        </authorList>
    </citation>
    <scope>IDENTIFICATION</scope>
</reference>
<dbReference type="SMART" id="SM00198">
    <property type="entry name" value="SCP"/>
    <property type="match status" value="1"/>
</dbReference>
<dbReference type="InterPro" id="IPR034113">
    <property type="entry name" value="SCP_GAPR1-like"/>
</dbReference>
<dbReference type="Proteomes" id="UP000887540">
    <property type="component" value="Unplaced"/>
</dbReference>
<evidence type="ECO:0000313" key="2">
    <source>
        <dbReference type="Proteomes" id="UP000887540"/>
    </source>
</evidence>
<feature type="domain" description="SCP" evidence="1">
    <location>
        <begin position="15"/>
        <end position="144"/>
    </location>
</feature>
<organism evidence="2 3">
    <name type="scientific">Acrobeloides nanus</name>
    <dbReference type="NCBI Taxonomy" id="290746"/>
    <lineage>
        <taxon>Eukaryota</taxon>
        <taxon>Metazoa</taxon>
        <taxon>Ecdysozoa</taxon>
        <taxon>Nematoda</taxon>
        <taxon>Chromadorea</taxon>
        <taxon>Rhabditida</taxon>
        <taxon>Tylenchina</taxon>
        <taxon>Cephalobomorpha</taxon>
        <taxon>Cephaloboidea</taxon>
        <taxon>Cephalobidae</taxon>
        <taxon>Acrobeloides</taxon>
    </lineage>
</organism>
<dbReference type="FunFam" id="3.40.33.10:FF:000002">
    <property type="entry name" value="Golgi-associated plant pathogenesis-related protein 1"/>
    <property type="match status" value="1"/>
</dbReference>
<dbReference type="CDD" id="cd05382">
    <property type="entry name" value="CAP_GAPR1-like"/>
    <property type="match status" value="1"/>
</dbReference>
<dbReference type="Gene3D" id="3.40.33.10">
    <property type="entry name" value="CAP"/>
    <property type="match status" value="1"/>
</dbReference>
<evidence type="ECO:0000259" key="1">
    <source>
        <dbReference type="SMART" id="SM00198"/>
    </source>
</evidence>
<evidence type="ECO:0000313" key="3">
    <source>
        <dbReference type="WBParaSite" id="ACRNAN_scaffold7699.g19768.t1"/>
    </source>
</evidence>
<dbReference type="SUPFAM" id="SSF55797">
    <property type="entry name" value="PR-1-like"/>
    <property type="match status" value="1"/>
</dbReference>
<dbReference type="PRINTS" id="PR00837">
    <property type="entry name" value="V5TPXLIKE"/>
</dbReference>
<dbReference type="Pfam" id="PF00188">
    <property type="entry name" value="CAP"/>
    <property type="match status" value="1"/>
</dbReference>
<accession>A0A914EFD8</accession>
<dbReference type="WBParaSite" id="ACRNAN_scaffold7699.g19768.t1">
    <property type="protein sequence ID" value="ACRNAN_scaffold7699.g19768.t1"/>
    <property type="gene ID" value="ACRNAN_scaffold7699.g19768"/>
</dbReference>
<protein>
    <submittedName>
        <fullName evidence="3">SCP domain-containing protein</fullName>
    </submittedName>
</protein>
<keyword evidence="2" id="KW-1185">Reference proteome</keyword>